<evidence type="ECO:0000256" key="9">
    <source>
        <dbReference type="ARBA" id="ARBA00023136"/>
    </source>
</evidence>
<keyword evidence="7" id="KW-0915">Sodium</keyword>
<dbReference type="OrthoDB" id="5874059at2759"/>
<keyword evidence="3 12" id="KW-0813">Transport</keyword>
<keyword evidence="8 12" id="KW-0406">Ion transport</keyword>
<dbReference type="GO" id="GO:0015280">
    <property type="term" value="F:ligand-gated sodium channel activity"/>
    <property type="evidence" value="ECO:0007669"/>
    <property type="project" value="TreeGrafter"/>
</dbReference>
<keyword evidence="6 13" id="KW-1133">Transmembrane helix</keyword>
<comment type="caution">
    <text evidence="14">The sequence shown here is derived from an EMBL/GenBank/DDBJ whole genome shotgun (WGS) entry which is preliminary data.</text>
</comment>
<gene>
    <name evidence="14" type="primary">jg22258</name>
    <name evidence="14" type="ORF">PAEG_LOCUS5352</name>
</gene>
<keyword evidence="9 13" id="KW-0472">Membrane</keyword>
<evidence type="ECO:0000256" key="12">
    <source>
        <dbReference type="RuleBase" id="RU000679"/>
    </source>
</evidence>
<keyword evidence="5 12" id="KW-0812">Transmembrane</keyword>
<evidence type="ECO:0000256" key="6">
    <source>
        <dbReference type="ARBA" id="ARBA00022989"/>
    </source>
</evidence>
<dbReference type="InterPro" id="IPR001873">
    <property type="entry name" value="ENaC"/>
</dbReference>
<feature type="transmembrane region" description="Helical" evidence="13">
    <location>
        <begin position="65"/>
        <end position="83"/>
    </location>
</feature>
<evidence type="ECO:0000256" key="3">
    <source>
        <dbReference type="ARBA" id="ARBA00022448"/>
    </source>
</evidence>
<keyword evidence="4 12" id="KW-0894">Sodium channel</keyword>
<accession>A0A8S4QWC0</accession>
<keyword evidence="10 12" id="KW-0739">Sodium transport</keyword>
<keyword evidence="15" id="KW-1185">Reference proteome</keyword>
<name>A0A8S4QWC0_9NEOP</name>
<dbReference type="EMBL" id="CAKXAJ010018118">
    <property type="protein sequence ID" value="CAH2217462.1"/>
    <property type="molecule type" value="Genomic_DNA"/>
</dbReference>
<evidence type="ECO:0000256" key="1">
    <source>
        <dbReference type="ARBA" id="ARBA00004141"/>
    </source>
</evidence>
<evidence type="ECO:0000256" key="8">
    <source>
        <dbReference type="ARBA" id="ARBA00023065"/>
    </source>
</evidence>
<dbReference type="PANTHER" id="PTHR11690:SF240">
    <property type="entry name" value="PICKPOCKET 25-RELATED"/>
    <property type="match status" value="1"/>
</dbReference>
<evidence type="ECO:0000313" key="14">
    <source>
        <dbReference type="EMBL" id="CAH2217462.1"/>
    </source>
</evidence>
<evidence type="ECO:0000256" key="10">
    <source>
        <dbReference type="ARBA" id="ARBA00023201"/>
    </source>
</evidence>
<evidence type="ECO:0000256" key="11">
    <source>
        <dbReference type="ARBA" id="ARBA00023303"/>
    </source>
</evidence>
<reference evidence="14" key="1">
    <citation type="submission" date="2022-03" db="EMBL/GenBank/DDBJ databases">
        <authorList>
            <person name="Lindestad O."/>
        </authorList>
    </citation>
    <scope>NUCLEOTIDE SEQUENCE</scope>
</reference>
<protein>
    <submittedName>
        <fullName evidence="14">Jg22258 protein</fullName>
    </submittedName>
</protein>
<proteinExistence type="inferred from homology"/>
<evidence type="ECO:0000256" key="13">
    <source>
        <dbReference type="SAM" id="Phobius"/>
    </source>
</evidence>
<dbReference type="Proteomes" id="UP000838756">
    <property type="component" value="Unassembled WGS sequence"/>
</dbReference>
<organism evidence="14 15">
    <name type="scientific">Pararge aegeria aegeria</name>
    <dbReference type="NCBI Taxonomy" id="348720"/>
    <lineage>
        <taxon>Eukaryota</taxon>
        <taxon>Metazoa</taxon>
        <taxon>Ecdysozoa</taxon>
        <taxon>Arthropoda</taxon>
        <taxon>Hexapoda</taxon>
        <taxon>Insecta</taxon>
        <taxon>Pterygota</taxon>
        <taxon>Neoptera</taxon>
        <taxon>Endopterygota</taxon>
        <taxon>Lepidoptera</taxon>
        <taxon>Glossata</taxon>
        <taxon>Ditrysia</taxon>
        <taxon>Papilionoidea</taxon>
        <taxon>Nymphalidae</taxon>
        <taxon>Satyrinae</taxon>
        <taxon>Satyrini</taxon>
        <taxon>Parargina</taxon>
        <taxon>Pararge</taxon>
    </lineage>
</organism>
<dbReference type="GO" id="GO:0005886">
    <property type="term" value="C:plasma membrane"/>
    <property type="evidence" value="ECO:0007669"/>
    <property type="project" value="TreeGrafter"/>
</dbReference>
<evidence type="ECO:0000256" key="4">
    <source>
        <dbReference type="ARBA" id="ARBA00022461"/>
    </source>
</evidence>
<keyword evidence="11 12" id="KW-0407">Ion channel</keyword>
<evidence type="ECO:0000256" key="7">
    <source>
        <dbReference type="ARBA" id="ARBA00023053"/>
    </source>
</evidence>
<dbReference type="AlphaFoldDB" id="A0A8S4QWC0"/>
<evidence type="ECO:0000313" key="15">
    <source>
        <dbReference type="Proteomes" id="UP000838756"/>
    </source>
</evidence>
<dbReference type="PANTHER" id="PTHR11690">
    <property type="entry name" value="AMILORIDE-SENSITIVE SODIUM CHANNEL-RELATED"/>
    <property type="match status" value="1"/>
</dbReference>
<evidence type="ECO:0000256" key="2">
    <source>
        <dbReference type="ARBA" id="ARBA00007193"/>
    </source>
</evidence>
<evidence type="ECO:0000256" key="5">
    <source>
        <dbReference type="ARBA" id="ARBA00022692"/>
    </source>
</evidence>
<comment type="similarity">
    <text evidence="2 12">Belongs to the amiloride-sensitive sodium channel (TC 1.A.6) family.</text>
</comment>
<sequence length="178" mass="20042">MAMKCKEERKPTAMLSCRTRTKSPIASARASIAHAYALYAKFCKETSLHGLKHTVAENFYVFERIIWLILTISAFGGAVYCALNQLARYNSEPVVVSLQRDYRGWSTAFPAVTACFLERVDPNKAKEVIYGKRNSTDYRVNNATQRKTSNLLQETFVDFICVLKAEGEALALLWDSIG</sequence>
<comment type="subcellular location">
    <subcellularLocation>
        <location evidence="1">Membrane</location>
        <topology evidence="1">Multi-pass membrane protein</topology>
    </subcellularLocation>
</comment>
<dbReference type="Pfam" id="PF00858">
    <property type="entry name" value="ASC"/>
    <property type="match status" value="1"/>
</dbReference>